<accession>A0A645HS36</accession>
<proteinExistence type="predicted"/>
<dbReference type="EMBL" id="VSSQ01093277">
    <property type="protein sequence ID" value="MPN38193.1"/>
    <property type="molecule type" value="Genomic_DNA"/>
</dbReference>
<reference evidence="1" key="1">
    <citation type="submission" date="2019-08" db="EMBL/GenBank/DDBJ databases">
        <authorList>
            <person name="Kucharzyk K."/>
            <person name="Murdoch R.W."/>
            <person name="Higgins S."/>
            <person name="Loffler F."/>
        </authorList>
    </citation>
    <scope>NUCLEOTIDE SEQUENCE</scope>
</reference>
<sequence>MQTLNQALRWPSTQYRDQADALFRLPGEFNRLTFQLLPETVAVQRITGDARPDHRHQRQPLAQTQLAWQASFIQNFQRAVSDFGGVAKLQ</sequence>
<dbReference type="AlphaFoldDB" id="A0A645HS36"/>
<name>A0A645HS36_9ZZZZ</name>
<evidence type="ECO:0000313" key="1">
    <source>
        <dbReference type="EMBL" id="MPN38193.1"/>
    </source>
</evidence>
<gene>
    <name evidence="1" type="ORF">SDC9_185717</name>
</gene>
<protein>
    <submittedName>
        <fullName evidence="1">Uncharacterized protein</fullName>
    </submittedName>
</protein>
<comment type="caution">
    <text evidence="1">The sequence shown here is derived from an EMBL/GenBank/DDBJ whole genome shotgun (WGS) entry which is preliminary data.</text>
</comment>
<organism evidence="1">
    <name type="scientific">bioreactor metagenome</name>
    <dbReference type="NCBI Taxonomy" id="1076179"/>
    <lineage>
        <taxon>unclassified sequences</taxon>
        <taxon>metagenomes</taxon>
        <taxon>ecological metagenomes</taxon>
    </lineage>
</organism>